<evidence type="ECO:0000259" key="8">
    <source>
        <dbReference type="PROSITE" id="PS50928"/>
    </source>
</evidence>
<evidence type="ECO:0000313" key="10">
    <source>
        <dbReference type="Proteomes" id="UP001597145"/>
    </source>
</evidence>
<evidence type="ECO:0000256" key="5">
    <source>
        <dbReference type="ARBA" id="ARBA00022989"/>
    </source>
</evidence>
<feature type="transmembrane region" description="Helical" evidence="7">
    <location>
        <begin position="122"/>
        <end position="143"/>
    </location>
</feature>
<evidence type="ECO:0000256" key="7">
    <source>
        <dbReference type="RuleBase" id="RU363032"/>
    </source>
</evidence>
<keyword evidence="4 7" id="KW-0812">Transmembrane</keyword>
<keyword evidence="10" id="KW-1185">Reference proteome</keyword>
<protein>
    <submittedName>
        <fullName evidence="9">Carbohydrate ABC transporter permease</fullName>
    </submittedName>
</protein>
<dbReference type="SUPFAM" id="SSF161098">
    <property type="entry name" value="MetI-like"/>
    <property type="match status" value="1"/>
</dbReference>
<dbReference type="PROSITE" id="PS50928">
    <property type="entry name" value="ABC_TM1"/>
    <property type="match status" value="1"/>
</dbReference>
<evidence type="ECO:0000256" key="1">
    <source>
        <dbReference type="ARBA" id="ARBA00004651"/>
    </source>
</evidence>
<dbReference type="EMBL" id="JBHUCP010000010">
    <property type="protein sequence ID" value="MFD1531235.1"/>
    <property type="molecule type" value="Genomic_DNA"/>
</dbReference>
<dbReference type="PANTHER" id="PTHR43744:SF12">
    <property type="entry name" value="ABC TRANSPORTER PERMEASE PROTEIN MG189-RELATED"/>
    <property type="match status" value="1"/>
</dbReference>
<gene>
    <name evidence="9" type="ORF">ACFSCY_17505</name>
</gene>
<dbReference type="CDD" id="cd06261">
    <property type="entry name" value="TM_PBP2"/>
    <property type="match status" value="1"/>
</dbReference>
<dbReference type="RefSeq" id="WP_343973645.1">
    <property type="nucleotide sequence ID" value="NZ_BAAAJG010000004.1"/>
</dbReference>
<comment type="caution">
    <text evidence="9">The sequence shown here is derived from an EMBL/GenBank/DDBJ whole genome shotgun (WGS) entry which is preliminary data.</text>
</comment>
<feature type="transmembrane region" description="Helical" evidence="7">
    <location>
        <begin position="155"/>
        <end position="177"/>
    </location>
</feature>
<dbReference type="PANTHER" id="PTHR43744">
    <property type="entry name" value="ABC TRANSPORTER PERMEASE PROTEIN MG189-RELATED-RELATED"/>
    <property type="match status" value="1"/>
</dbReference>
<keyword evidence="6 7" id="KW-0472">Membrane</keyword>
<feature type="domain" description="ABC transmembrane type-1" evidence="8">
    <location>
        <begin position="86"/>
        <end position="277"/>
    </location>
</feature>
<evidence type="ECO:0000256" key="2">
    <source>
        <dbReference type="ARBA" id="ARBA00022448"/>
    </source>
</evidence>
<name>A0ABW4FKV0_9PSEU</name>
<feature type="transmembrane region" description="Helical" evidence="7">
    <location>
        <begin position="258"/>
        <end position="277"/>
    </location>
</feature>
<dbReference type="InterPro" id="IPR035906">
    <property type="entry name" value="MetI-like_sf"/>
</dbReference>
<evidence type="ECO:0000313" key="9">
    <source>
        <dbReference type="EMBL" id="MFD1531235.1"/>
    </source>
</evidence>
<proteinExistence type="inferred from homology"/>
<dbReference type="InterPro" id="IPR000515">
    <property type="entry name" value="MetI-like"/>
</dbReference>
<feature type="transmembrane region" description="Helical" evidence="7">
    <location>
        <begin position="27"/>
        <end position="51"/>
    </location>
</feature>
<accession>A0ABW4FKV0</accession>
<dbReference type="Pfam" id="PF00528">
    <property type="entry name" value="BPD_transp_1"/>
    <property type="match status" value="1"/>
</dbReference>
<feature type="transmembrane region" description="Helical" evidence="7">
    <location>
        <begin position="198"/>
        <end position="220"/>
    </location>
</feature>
<evidence type="ECO:0000256" key="3">
    <source>
        <dbReference type="ARBA" id="ARBA00022475"/>
    </source>
</evidence>
<evidence type="ECO:0000256" key="4">
    <source>
        <dbReference type="ARBA" id="ARBA00022692"/>
    </source>
</evidence>
<keyword evidence="5 7" id="KW-1133">Transmembrane helix</keyword>
<evidence type="ECO:0000256" key="6">
    <source>
        <dbReference type="ARBA" id="ARBA00023136"/>
    </source>
</evidence>
<feature type="transmembrane region" description="Helical" evidence="7">
    <location>
        <begin position="86"/>
        <end position="110"/>
    </location>
</feature>
<comment type="subcellular location">
    <subcellularLocation>
        <location evidence="1 7">Cell membrane</location>
        <topology evidence="1 7">Multi-pass membrane protein</topology>
    </subcellularLocation>
</comment>
<sequence>MTTSPTWARAAGRAPARHPVTGRVSSLTYVLLCALLLFALGPLVLFVFSALKTQSELATSPLSFPSTLRWSNFATAWEQANMGAGLLNSVIIVAGTVAGVCVISGCAAYAMARLDLPGSGTFITYLLVTSSLPTQMFLVPLFYLWTTLHLYDSLFGLVVIYWGLFSPFATLLLRSFMMTIPREFEEAARMDGAGELQVLFKVVLPNALPGFLTIALVTALSAYNEFLFAVTFIQDSFLLPVSTTFFTFQQGFTQDYTLIGAAGVIMMLPMLLLFLALQRRFIEGVSASGLGGV</sequence>
<keyword evidence="2 7" id="KW-0813">Transport</keyword>
<organism evidence="9 10">
    <name type="scientific">Pseudonocardia aurantiaca</name>
    <dbReference type="NCBI Taxonomy" id="75290"/>
    <lineage>
        <taxon>Bacteria</taxon>
        <taxon>Bacillati</taxon>
        <taxon>Actinomycetota</taxon>
        <taxon>Actinomycetes</taxon>
        <taxon>Pseudonocardiales</taxon>
        <taxon>Pseudonocardiaceae</taxon>
        <taxon>Pseudonocardia</taxon>
    </lineage>
</organism>
<dbReference type="Proteomes" id="UP001597145">
    <property type="component" value="Unassembled WGS sequence"/>
</dbReference>
<dbReference type="Gene3D" id="1.10.3720.10">
    <property type="entry name" value="MetI-like"/>
    <property type="match status" value="1"/>
</dbReference>
<reference evidence="10" key="1">
    <citation type="journal article" date="2019" name="Int. J. Syst. Evol. Microbiol.">
        <title>The Global Catalogue of Microorganisms (GCM) 10K type strain sequencing project: providing services to taxonomists for standard genome sequencing and annotation.</title>
        <authorList>
            <consortium name="The Broad Institute Genomics Platform"/>
            <consortium name="The Broad Institute Genome Sequencing Center for Infectious Disease"/>
            <person name="Wu L."/>
            <person name="Ma J."/>
        </authorList>
    </citation>
    <scope>NUCLEOTIDE SEQUENCE [LARGE SCALE GENOMIC DNA]</scope>
    <source>
        <strain evidence="10">JCM 12165</strain>
    </source>
</reference>
<comment type="similarity">
    <text evidence="7">Belongs to the binding-protein-dependent transport system permease family.</text>
</comment>
<keyword evidence="3" id="KW-1003">Cell membrane</keyword>